<dbReference type="Proteomes" id="UP000559027">
    <property type="component" value="Unassembled WGS sequence"/>
</dbReference>
<organism evidence="1 2">
    <name type="scientific">Leucocoprinus leucothites</name>
    <dbReference type="NCBI Taxonomy" id="201217"/>
    <lineage>
        <taxon>Eukaryota</taxon>
        <taxon>Fungi</taxon>
        <taxon>Dikarya</taxon>
        <taxon>Basidiomycota</taxon>
        <taxon>Agaricomycotina</taxon>
        <taxon>Agaricomycetes</taxon>
        <taxon>Agaricomycetidae</taxon>
        <taxon>Agaricales</taxon>
        <taxon>Agaricineae</taxon>
        <taxon>Agaricaceae</taxon>
        <taxon>Leucocoprinus</taxon>
    </lineage>
</organism>
<gene>
    <name evidence="1" type="ORF">D9756_007346</name>
</gene>
<sequence>MTLWLKLEAAFQANLSIHKCQYTVPPDRFKRLTSQITLVTILREHQSLPSGDYYHSLSIDTEKLKEQSSLFKSGHCPDSSYWTSWGPHLLLAKGSPQSGDPPKAQDQRFLGYLTMDLRKGVRDRLLTWLCDPLRSENLFLIFELCLGESRLAFSEAAVRVGRVINRLGAISNISPWVKRHELYGLAQDICGQLSRNYPPYRKLLAETLVQDPTIFQKRDLNYLLRKLIFEPWKDLKTSHPQYVVKPPIIFLTWGGSLSAESNAAILDFLQLITEDRHSNIFSQDPLRCQQIRDLVGSNAEVVEYTEAILLLRFQEIRGHHPGIARVVAGVDIFIDLLTRFIDLAGHDGPRERLKKTLAYIENAPTPTLESPYDSLIHFYNQLISDIPSPFFPHMIHILESLRQHSLNPPTASRIAHLLGIDQRVIHPILAQLEWTLNSEYKDKYAPHEPTYGLRSHMWKIFDLLHSRGRPLVTKSCIMVVQSYLSLFSKSPLLSTKPVHQASPDDPLTAVKRITGHLHGDWATFAKLCARVAPQEEWHAIHQLVRDFDFRRLAQMTRALDLGGFPIFLRWFYRIDDQKIVRTNATSVMDDLFLEECRGIAEPLRNGQTKNIGPRVGRHVLSFWVLPVSEVRPPWTRATYSANNSVVHPEEEIV</sequence>
<comment type="caution">
    <text evidence="1">The sequence shown here is derived from an EMBL/GenBank/DDBJ whole genome shotgun (WGS) entry which is preliminary data.</text>
</comment>
<dbReference type="EMBL" id="JAACJO010000009">
    <property type="protein sequence ID" value="KAF5354320.1"/>
    <property type="molecule type" value="Genomic_DNA"/>
</dbReference>
<evidence type="ECO:0000313" key="2">
    <source>
        <dbReference type="Proteomes" id="UP000559027"/>
    </source>
</evidence>
<evidence type="ECO:0000313" key="1">
    <source>
        <dbReference type="EMBL" id="KAF5354320.1"/>
    </source>
</evidence>
<keyword evidence="2" id="KW-1185">Reference proteome</keyword>
<dbReference type="OrthoDB" id="3100372at2759"/>
<protein>
    <submittedName>
        <fullName evidence="1">Uncharacterized protein</fullName>
    </submittedName>
</protein>
<accession>A0A8H5D675</accession>
<proteinExistence type="predicted"/>
<dbReference type="AlphaFoldDB" id="A0A8H5D675"/>
<reference evidence="1 2" key="1">
    <citation type="journal article" date="2020" name="ISME J.">
        <title>Uncovering the hidden diversity of litter-decomposition mechanisms in mushroom-forming fungi.</title>
        <authorList>
            <person name="Floudas D."/>
            <person name="Bentzer J."/>
            <person name="Ahren D."/>
            <person name="Johansson T."/>
            <person name="Persson P."/>
            <person name="Tunlid A."/>
        </authorList>
    </citation>
    <scope>NUCLEOTIDE SEQUENCE [LARGE SCALE GENOMIC DNA]</scope>
    <source>
        <strain evidence="1 2">CBS 146.42</strain>
    </source>
</reference>
<name>A0A8H5D675_9AGAR</name>